<accession>A0AAN0M6A9</accession>
<name>A0AAN0M6A9_9RHOB</name>
<keyword evidence="4" id="KW-1185">Reference proteome</keyword>
<dbReference type="Proteomes" id="UP001470809">
    <property type="component" value="Chromosome"/>
</dbReference>
<dbReference type="KEGG" id="yrh:AABB31_12230"/>
<dbReference type="Pfam" id="PF05036">
    <property type="entry name" value="SPOR"/>
    <property type="match status" value="1"/>
</dbReference>
<dbReference type="InterPro" id="IPR007730">
    <property type="entry name" value="SPOR-like_dom"/>
</dbReference>
<evidence type="ECO:0000313" key="3">
    <source>
        <dbReference type="EMBL" id="WZU65871.1"/>
    </source>
</evidence>
<organism evidence="3 4">
    <name type="scientific">Yoonia rhodophyticola</name>
    <dbReference type="NCBI Taxonomy" id="3137370"/>
    <lineage>
        <taxon>Bacteria</taxon>
        <taxon>Pseudomonadati</taxon>
        <taxon>Pseudomonadota</taxon>
        <taxon>Alphaproteobacteria</taxon>
        <taxon>Rhodobacterales</taxon>
        <taxon>Paracoccaceae</taxon>
        <taxon>Yoonia</taxon>
    </lineage>
</organism>
<dbReference type="EMBL" id="CP151767">
    <property type="protein sequence ID" value="WZU65871.1"/>
    <property type="molecule type" value="Genomic_DNA"/>
</dbReference>
<dbReference type="SUPFAM" id="SSF110997">
    <property type="entry name" value="Sporulation related repeat"/>
    <property type="match status" value="1"/>
</dbReference>
<dbReference type="InterPro" id="IPR036680">
    <property type="entry name" value="SPOR-like_sf"/>
</dbReference>
<dbReference type="RefSeq" id="WP_342075203.1">
    <property type="nucleotide sequence ID" value="NZ_CP151767.2"/>
</dbReference>
<feature type="domain" description="SPOR" evidence="2">
    <location>
        <begin position="245"/>
        <end position="321"/>
    </location>
</feature>
<gene>
    <name evidence="3" type="ORF">AABB31_12230</name>
</gene>
<evidence type="ECO:0000256" key="1">
    <source>
        <dbReference type="SAM" id="MobiDB-lite"/>
    </source>
</evidence>
<dbReference type="Gene3D" id="3.30.70.1070">
    <property type="entry name" value="Sporulation related repeat"/>
    <property type="match status" value="1"/>
</dbReference>
<sequence length="321" mass="32909">MAGYHRFQYGTLRYFFTICAGMGLAACDEDGNFAFPTGDEAAEEAPSSTPAPLRTRTTDEDVERPDVFSVSDRGLWDGRPSLGGVWVAHPDVTDPERVIIRNPDNGQSVIGALFRRERENPGPLLQVSSDAAEALGVLAGAPTELSVVALRREEVVTPVAPGTEENPVVADLDTAVAATPAIAVAAADAVADTDPIANAAAAIDAADAAVAPVVATALPAVTADVSADAETPPPPPAQAPAVETVAAVDPGSVQIGVFSVEVNANSTAQDLTNAGIPTSVIPQQSGGRTVWRVISPPGDDAARTLDKIKALGFVDAFAIDS</sequence>
<dbReference type="AlphaFoldDB" id="A0AAN0M6A9"/>
<dbReference type="PROSITE" id="PS51724">
    <property type="entry name" value="SPOR"/>
    <property type="match status" value="1"/>
</dbReference>
<proteinExistence type="predicted"/>
<feature type="region of interest" description="Disordered" evidence="1">
    <location>
        <begin position="37"/>
        <end position="60"/>
    </location>
</feature>
<reference evidence="3" key="1">
    <citation type="submission" date="2024-08" db="EMBL/GenBank/DDBJ databases">
        <title>Phylogenomic analyses of a clade within the roseobacter group suggest taxonomic reassignments of species of the genera Aestuariivita, Citreicella, Loktanella, Nautella, Pelagibaca, Ruegeria, Thalassobius, Thiobacimonas and Tropicibacter, and the proposal o.</title>
        <authorList>
            <person name="Jeon C.O."/>
        </authorList>
    </citation>
    <scope>NUCLEOTIDE SEQUENCE</scope>
    <source>
        <strain evidence="3">SS1-5</strain>
    </source>
</reference>
<evidence type="ECO:0000313" key="4">
    <source>
        <dbReference type="Proteomes" id="UP001470809"/>
    </source>
</evidence>
<protein>
    <submittedName>
        <fullName evidence="3">SPOR domain-containing protein</fullName>
    </submittedName>
</protein>
<evidence type="ECO:0000259" key="2">
    <source>
        <dbReference type="PROSITE" id="PS51724"/>
    </source>
</evidence>
<dbReference type="GO" id="GO:0042834">
    <property type="term" value="F:peptidoglycan binding"/>
    <property type="evidence" value="ECO:0007669"/>
    <property type="project" value="InterPro"/>
</dbReference>
<dbReference type="PROSITE" id="PS51257">
    <property type="entry name" value="PROKAR_LIPOPROTEIN"/>
    <property type="match status" value="1"/>
</dbReference>